<gene>
    <name evidence="2" type="ORF">ACJDUH_13715</name>
</gene>
<feature type="domain" description="PucR C-terminal helix-turn-helix" evidence="1">
    <location>
        <begin position="251"/>
        <end position="308"/>
    </location>
</feature>
<evidence type="ECO:0000259" key="1">
    <source>
        <dbReference type="Pfam" id="PF13556"/>
    </source>
</evidence>
<dbReference type="Pfam" id="PF13556">
    <property type="entry name" value="HTH_30"/>
    <property type="match status" value="1"/>
</dbReference>
<dbReference type="Gene3D" id="1.10.10.2840">
    <property type="entry name" value="PucR C-terminal helix-turn-helix domain"/>
    <property type="match status" value="1"/>
</dbReference>
<dbReference type="PANTHER" id="PTHR33744">
    <property type="entry name" value="CARBOHYDRATE DIACID REGULATOR"/>
    <property type="match status" value="1"/>
</dbReference>
<dbReference type="InterPro" id="IPR009057">
    <property type="entry name" value="Homeodomain-like_sf"/>
</dbReference>
<sequence>MHNFQSYLQDLSLNTGIKFNIVTEDESTLYSGINKAQSSELIIRQLNLANLRTSIVLPKEFENCFTLLKYTIENKYKEIFTQREQLLVGILEGKNISQDKIDREFPFISKGSTLFLVTVDGSKYEALNIIRQLYSEGEVLSLVYGDNIIVLGVFEEINEHARSIRESIVSDLYCKCSVGYGNKIFNTRDLKKAFEEAKGCFILGKNFGIKEEIFFYDKMLFEKIVFNISPEVKLELLTKFKEKFNLFDSELINTIEEFINCGLNISDAARRLYVHRNTLIYRLDKITKETGFDIRNFKEATVFIIAFLVWKENLLI</sequence>
<accession>A0ABW8TTX9</accession>
<proteinExistence type="predicted"/>
<dbReference type="InterPro" id="IPR051448">
    <property type="entry name" value="CdaR-like_regulators"/>
</dbReference>
<dbReference type="EMBL" id="JBJHZY010000002">
    <property type="protein sequence ID" value="MFL0269151.1"/>
    <property type="molecule type" value="Genomic_DNA"/>
</dbReference>
<dbReference type="SUPFAM" id="SSF46689">
    <property type="entry name" value="Homeodomain-like"/>
    <property type="match status" value="1"/>
</dbReference>
<dbReference type="InterPro" id="IPR042070">
    <property type="entry name" value="PucR_C-HTH_sf"/>
</dbReference>
<keyword evidence="3" id="KW-1185">Reference proteome</keyword>
<dbReference type="InterPro" id="IPR025736">
    <property type="entry name" value="PucR_C-HTH_dom"/>
</dbReference>
<dbReference type="PANTHER" id="PTHR33744:SF15">
    <property type="entry name" value="CARBOHYDRATE DIACID REGULATOR"/>
    <property type="match status" value="1"/>
</dbReference>
<comment type="caution">
    <text evidence="2">The sequence shown here is derived from an EMBL/GenBank/DDBJ whole genome shotgun (WGS) entry which is preliminary data.</text>
</comment>
<evidence type="ECO:0000313" key="3">
    <source>
        <dbReference type="Proteomes" id="UP001623661"/>
    </source>
</evidence>
<organism evidence="2 3">
    <name type="scientific">Candidatus Clostridium radicumherbarum</name>
    <dbReference type="NCBI Taxonomy" id="3381662"/>
    <lineage>
        <taxon>Bacteria</taxon>
        <taxon>Bacillati</taxon>
        <taxon>Bacillota</taxon>
        <taxon>Clostridia</taxon>
        <taxon>Eubacteriales</taxon>
        <taxon>Clostridiaceae</taxon>
        <taxon>Clostridium</taxon>
    </lineage>
</organism>
<protein>
    <submittedName>
        <fullName evidence="2">PucR family transcriptional regulator</fullName>
    </submittedName>
</protein>
<dbReference type="RefSeq" id="WP_406765769.1">
    <property type="nucleotide sequence ID" value="NZ_JBJHZY010000002.1"/>
</dbReference>
<name>A0ABW8TTX9_9CLOT</name>
<evidence type="ECO:0000313" key="2">
    <source>
        <dbReference type="EMBL" id="MFL0269151.1"/>
    </source>
</evidence>
<dbReference type="Proteomes" id="UP001623661">
    <property type="component" value="Unassembled WGS sequence"/>
</dbReference>
<reference evidence="2 3" key="1">
    <citation type="submission" date="2024-11" db="EMBL/GenBank/DDBJ databases">
        <authorList>
            <person name="Heng Y.C."/>
            <person name="Lim A.C.H."/>
            <person name="Lee J.K.Y."/>
            <person name="Kittelmann S."/>
        </authorList>
    </citation>
    <scope>NUCLEOTIDE SEQUENCE [LARGE SCALE GENOMIC DNA]</scope>
    <source>
        <strain evidence="2 3">WILCCON 0202</strain>
    </source>
</reference>